<feature type="transmembrane region" description="Helical" evidence="1">
    <location>
        <begin position="26"/>
        <end position="48"/>
    </location>
</feature>
<feature type="transmembrane region" description="Helical" evidence="1">
    <location>
        <begin position="110"/>
        <end position="127"/>
    </location>
</feature>
<evidence type="ECO:0000313" key="3">
    <source>
        <dbReference type="Proteomes" id="UP001432062"/>
    </source>
</evidence>
<dbReference type="EMBL" id="CP109441">
    <property type="protein sequence ID" value="WUV43773.1"/>
    <property type="molecule type" value="Genomic_DNA"/>
</dbReference>
<keyword evidence="3" id="KW-1185">Reference proteome</keyword>
<evidence type="ECO:0000313" key="2">
    <source>
        <dbReference type="EMBL" id="WUV43773.1"/>
    </source>
</evidence>
<name>A0ABZ1YL43_9NOCA</name>
<keyword evidence="1" id="KW-1133">Transmembrane helix</keyword>
<keyword evidence="1" id="KW-0812">Transmembrane</keyword>
<feature type="transmembrane region" description="Helical" evidence="1">
    <location>
        <begin position="81"/>
        <end position="103"/>
    </location>
</feature>
<protein>
    <submittedName>
        <fullName evidence="2">DUF2567 domain-containing protein</fullName>
    </submittedName>
</protein>
<dbReference type="Pfam" id="PF10821">
    <property type="entry name" value="DUF2567"/>
    <property type="match status" value="1"/>
</dbReference>
<feature type="transmembrane region" description="Helical" evidence="1">
    <location>
        <begin position="159"/>
        <end position="179"/>
    </location>
</feature>
<sequence length="241" mass="24846">MAEYGDVVTAPPGSARMVGVRRELRAAALIAVGAVLLGVLGGVVWAFVAPTEQYLVVKARAGAVSAKGAALTGESVHQFDALAIFVCIGAVLGVLTAIGAWRWRRARGPLLQLGLLIGSGAGAYVMSKVGEQIMQWQHPMPYDPAVGQIVRLPVEVGSWLALIVQPLLASLIVLFLAAFSPTADLGTGFSGPLGDSRPYFTAASGFATVDNADSYRGANGGPVPYGVPYGGFGPPGSDRAR</sequence>
<evidence type="ECO:0000256" key="1">
    <source>
        <dbReference type="SAM" id="Phobius"/>
    </source>
</evidence>
<dbReference type="Proteomes" id="UP001432062">
    <property type="component" value="Chromosome"/>
</dbReference>
<dbReference type="InterPro" id="IPR021213">
    <property type="entry name" value="DUF2567"/>
</dbReference>
<dbReference type="RefSeq" id="WP_327096930.1">
    <property type="nucleotide sequence ID" value="NZ_CP109149.1"/>
</dbReference>
<accession>A0ABZ1YL43</accession>
<reference evidence="2" key="1">
    <citation type="submission" date="2022-10" db="EMBL/GenBank/DDBJ databases">
        <title>The complete genomes of actinobacterial strains from the NBC collection.</title>
        <authorList>
            <person name="Joergensen T.S."/>
            <person name="Alvarez Arevalo M."/>
            <person name="Sterndorff E.B."/>
            <person name="Faurdal D."/>
            <person name="Vuksanovic O."/>
            <person name="Mourched A.-S."/>
            <person name="Charusanti P."/>
            <person name="Shaw S."/>
            <person name="Blin K."/>
            <person name="Weber T."/>
        </authorList>
    </citation>
    <scope>NUCLEOTIDE SEQUENCE</scope>
    <source>
        <strain evidence="2">NBC_01482</strain>
    </source>
</reference>
<gene>
    <name evidence="2" type="ORF">OG563_31770</name>
</gene>
<keyword evidence="1" id="KW-0472">Membrane</keyword>
<proteinExistence type="predicted"/>
<organism evidence="2 3">
    <name type="scientific">Nocardia vinacea</name>
    <dbReference type="NCBI Taxonomy" id="96468"/>
    <lineage>
        <taxon>Bacteria</taxon>
        <taxon>Bacillati</taxon>
        <taxon>Actinomycetota</taxon>
        <taxon>Actinomycetes</taxon>
        <taxon>Mycobacteriales</taxon>
        <taxon>Nocardiaceae</taxon>
        <taxon>Nocardia</taxon>
    </lineage>
</organism>